<dbReference type="GO" id="GO:0032874">
    <property type="term" value="P:positive regulation of stress-activated MAPK cascade"/>
    <property type="evidence" value="ECO:0007669"/>
    <property type="project" value="TreeGrafter"/>
</dbReference>
<evidence type="ECO:0000256" key="2">
    <source>
        <dbReference type="ARBA" id="ARBA00022737"/>
    </source>
</evidence>
<keyword evidence="4" id="KW-1185">Reference proteome</keyword>
<evidence type="ECO:0008006" key="5">
    <source>
        <dbReference type="Google" id="ProtNLM"/>
    </source>
</evidence>
<dbReference type="Pfam" id="PF24681">
    <property type="entry name" value="Kelch_KLHDC2_KLHL20_DRC7"/>
    <property type="match status" value="2"/>
</dbReference>
<dbReference type="PANTHER" id="PTHR46428">
    <property type="entry name" value="KELCH DOMAIN-CONTAINING PROTEIN 10"/>
    <property type="match status" value="1"/>
</dbReference>
<dbReference type="EnsemblMetazoa" id="CLYHEMT000076.3">
    <property type="protein sequence ID" value="CLYHEMP000076.3"/>
    <property type="gene ID" value="CLYHEMG000076"/>
</dbReference>
<dbReference type="AlphaFoldDB" id="A0A7M5UEF4"/>
<keyword evidence="1" id="KW-0880">Kelch repeat</keyword>
<dbReference type="InterPro" id="IPR052125">
    <property type="entry name" value="KLHDC10"/>
</dbReference>
<dbReference type="Gene3D" id="2.120.10.80">
    <property type="entry name" value="Kelch-type beta propeller"/>
    <property type="match status" value="2"/>
</dbReference>
<organism evidence="3 4">
    <name type="scientific">Clytia hemisphaerica</name>
    <dbReference type="NCBI Taxonomy" id="252671"/>
    <lineage>
        <taxon>Eukaryota</taxon>
        <taxon>Metazoa</taxon>
        <taxon>Cnidaria</taxon>
        <taxon>Hydrozoa</taxon>
        <taxon>Hydroidolina</taxon>
        <taxon>Leptothecata</taxon>
        <taxon>Obeliida</taxon>
        <taxon>Clytiidae</taxon>
        <taxon>Clytia</taxon>
    </lineage>
</organism>
<evidence type="ECO:0000313" key="4">
    <source>
        <dbReference type="Proteomes" id="UP000594262"/>
    </source>
</evidence>
<dbReference type="InterPro" id="IPR015915">
    <property type="entry name" value="Kelch-typ_b-propeller"/>
</dbReference>
<accession>A0A7M5UEF4</accession>
<keyword evidence="2" id="KW-0677">Repeat</keyword>
<evidence type="ECO:0000256" key="1">
    <source>
        <dbReference type="ARBA" id="ARBA00022441"/>
    </source>
</evidence>
<dbReference type="Proteomes" id="UP000594262">
    <property type="component" value="Unplaced"/>
</dbReference>
<proteinExistence type="predicted"/>
<dbReference type="OrthoDB" id="5948822at2759"/>
<evidence type="ECO:0000313" key="3">
    <source>
        <dbReference type="EnsemblMetazoa" id="CLYHEMP000076.3"/>
    </source>
</evidence>
<dbReference type="SUPFAM" id="SSF117281">
    <property type="entry name" value="Kelch motif"/>
    <property type="match status" value="1"/>
</dbReference>
<reference evidence="3" key="1">
    <citation type="submission" date="2021-01" db="UniProtKB">
        <authorList>
            <consortium name="EnsemblMetazoa"/>
        </authorList>
    </citation>
    <scope>IDENTIFICATION</scope>
</reference>
<dbReference type="PANTHER" id="PTHR46428:SF1">
    <property type="entry name" value="KELCH DOMAIN-CONTAINING PROTEIN 10"/>
    <property type="match status" value="1"/>
</dbReference>
<protein>
    <recommendedName>
        <fullName evidence="5">Kelch domain-containing protein 10</fullName>
    </recommendedName>
</protein>
<name>A0A7M5UEF4_9CNID</name>
<sequence length="429" mass="49489">MQIDREEEGKMPNERKVTVLDSFQESSMINMNFTEISKEAEEQAWPEGRSGHCICSDNENFLYVFGGYNPKDSHSIYNQLWRYNTSANVWTILPDKENGSPLSGASISMTYWDQKIITFGGTGYPFAEQNSNHLSLYCLRSYKWFNLTKLAKDQAIIQGCDENEIKVKPCECTEIRNAAPNPKYGQSITISPAGKLYVFAGTLGLEFENDLHSFCLHNMFWTAHNFCSIHRDTIPEPRYRHASISKDNRFYVLGGATSYRIFGFRYLHSFNYDTKIWEKLRCTSKDGTLDSMIYPEPRHSHVCVEYQKKVILIGGLPLPNRSLDDIWVMDLETLSWTQLQSAFPSPIYFHAATMCNNELYVFGGTDTQKKRVNKLHACQMNVKSLKRQCWTFVAKQLKRNKCLDKQTLLDLGIPKSFNYWIDDLKMLAG</sequence>